<evidence type="ECO:0000313" key="2">
    <source>
        <dbReference type="EMBL" id="MET3730587.1"/>
    </source>
</evidence>
<dbReference type="RefSeq" id="WP_354505697.1">
    <property type="nucleotide sequence ID" value="NZ_JBEPMO010000001.1"/>
</dbReference>
<dbReference type="PROSITE" id="PS51257">
    <property type="entry name" value="PROKAR_LIPOPROTEIN"/>
    <property type="match status" value="1"/>
</dbReference>
<reference evidence="2 3" key="1">
    <citation type="submission" date="2024-06" db="EMBL/GenBank/DDBJ databases">
        <title>Genomic Encyclopedia of Type Strains, Phase IV (KMG-IV): sequencing the most valuable type-strain genomes for metagenomic binning, comparative biology and taxonomic classification.</title>
        <authorList>
            <person name="Goeker M."/>
        </authorList>
    </citation>
    <scope>NUCLEOTIDE SEQUENCE [LARGE SCALE GENOMIC DNA]</scope>
    <source>
        <strain evidence="2 3">DSM 29388</strain>
    </source>
</reference>
<comment type="caution">
    <text evidence="2">The sequence shown here is derived from an EMBL/GenBank/DDBJ whole genome shotgun (WGS) entry which is preliminary data.</text>
</comment>
<dbReference type="PANTHER" id="PTHR43031">
    <property type="entry name" value="FAD-DEPENDENT OXIDOREDUCTASE"/>
    <property type="match status" value="1"/>
</dbReference>
<dbReference type="SMART" id="SM00450">
    <property type="entry name" value="RHOD"/>
    <property type="match status" value="1"/>
</dbReference>
<dbReference type="Proteomes" id="UP001549146">
    <property type="component" value="Unassembled WGS sequence"/>
</dbReference>
<dbReference type="CDD" id="cd00158">
    <property type="entry name" value="RHOD"/>
    <property type="match status" value="1"/>
</dbReference>
<feature type="domain" description="Rhodanese" evidence="1">
    <location>
        <begin position="37"/>
        <end position="120"/>
    </location>
</feature>
<dbReference type="PROSITE" id="PS50206">
    <property type="entry name" value="RHODANESE_3"/>
    <property type="match status" value="1"/>
</dbReference>
<evidence type="ECO:0000313" key="3">
    <source>
        <dbReference type="Proteomes" id="UP001549146"/>
    </source>
</evidence>
<protein>
    <submittedName>
        <fullName evidence="2">Rhodanese-related sulfurtransferase</fullName>
    </submittedName>
</protein>
<dbReference type="InterPro" id="IPR050229">
    <property type="entry name" value="GlpE_sulfurtransferase"/>
</dbReference>
<dbReference type="EMBL" id="JBEPMO010000001">
    <property type="protein sequence ID" value="MET3730587.1"/>
    <property type="molecule type" value="Genomic_DNA"/>
</dbReference>
<dbReference type="SUPFAM" id="SSF52821">
    <property type="entry name" value="Rhodanese/Cell cycle control phosphatase"/>
    <property type="match status" value="1"/>
</dbReference>
<evidence type="ECO:0000259" key="1">
    <source>
        <dbReference type="PROSITE" id="PS50206"/>
    </source>
</evidence>
<dbReference type="InterPro" id="IPR036873">
    <property type="entry name" value="Rhodanese-like_dom_sf"/>
</dbReference>
<keyword evidence="3" id="KW-1185">Reference proteome</keyword>
<sequence>MKTIFLLIGIFLMVACQSKTETTSIDSVNDVERIDFNDENNVLLDVRTPEEFQAGSIPNAVNIDYNSPEFDSLIKDLDPNKTYYVYCQGGVRSTKACTKLDEIGLKNVVNLKDGYKDYKK</sequence>
<accession>A0ABV2LPS8</accession>
<gene>
    <name evidence="2" type="ORF">ABID46_000139</name>
</gene>
<dbReference type="Pfam" id="PF00581">
    <property type="entry name" value="Rhodanese"/>
    <property type="match status" value="1"/>
</dbReference>
<organism evidence="2 3">
    <name type="scientific">Moheibacter stercoris</name>
    <dbReference type="NCBI Taxonomy" id="1628251"/>
    <lineage>
        <taxon>Bacteria</taxon>
        <taxon>Pseudomonadati</taxon>
        <taxon>Bacteroidota</taxon>
        <taxon>Flavobacteriia</taxon>
        <taxon>Flavobacteriales</taxon>
        <taxon>Weeksellaceae</taxon>
        <taxon>Moheibacter</taxon>
    </lineage>
</organism>
<dbReference type="Gene3D" id="3.40.250.10">
    <property type="entry name" value="Rhodanese-like domain"/>
    <property type="match status" value="1"/>
</dbReference>
<proteinExistence type="predicted"/>
<name>A0ABV2LPS8_9FLAO</name>
<dbReference type="InterPro" id="IPR001763">
    <property type="entry name" value="Rhodanese-like_dom"/>
</dbReference>
<dbReference type="PANTHER" id="PTHR43031:SF1">
    <property type="entry name" value="PYRIDINE NUCLEOTIDE-DISULPHIDE OXIDOREDUCTASE"/>
    <property type="match status" value="1"/>
</dbReference>